<sequence>MSQTEVLIIGAGPTGLTLALWLHKQGVAVRIIDYAEAPSKNSRAVAVHARVLELYHQIDLADDLNGFGYPLLASNIWIDGKHYATVPLSDFGKKLTPYPYMLMLSQEDHEKILENRLRSLGICVERCTKLKHYVEHGSKITATLVRETYGSEIICDASWIVGCDGARSIVRHEIGADFEGETYEPLFYIADIEAGSGDCYNPGFNGEAHIRMLGEKYNVILPFCNGKRIRLIGTMVPESYQQTVDLSTPNPQLKFEDVEPEIRAVTGIEIKKLHCFSTYRCHHRIADKFRKGRAFIAGDAAHIHSPVGGQGMNTGIMDAVNLAWKLAAIERRTFALDVIGATDQGFTMLTSKGFWPYLVRQWLLPYGVPIVTKLEYVKHQIFRRGSQLICTYRGSHVSQAASGWGAVQPGDRLPWANLDSGDNFSSLRHIAWQLHVYGYPPADLEKWCILNDVLLTVIDWDPHHGKVGLKKHAVYLLRPDQYIAGIFEGPSVNSMLNDYFSSRELTY</sequence>
<evidence type="ECO:0000313" key="6">
    <source>
        <dbReference type="EMBL" id="KAJ5738421.1"/>
    </source>
</evidence>
<dbReference type="Pfam" id="PF01494">
    <property type="entry name" value="FAD_binding_3"/>
    <property type="match status" value="1"/>
</dbReference>
<evidence type="ECO:0000256" key="2">
    <source>
        <dbReference type="ARBA" id="ARBA00022630"/>
    </source>
</evidence>
<name>A0AAD6N0H1_9EURO</name>
<accession>A0AAD6N0H1</accession>
<dbReference type="InterPro" id="IPR036188">
    <property type="entry name" value="FAD/NAD-bd_sf"/>
</dbReference>
<comment type="cofactor">
    <cofactor evidence="1">
        <name>FAD</name>
        <dbReference type="ChEBI" id="CHEBI:57692"/>
    </cofactor>
</comment>
<comment type="caution">
    <text evidence="6">The sequence shown here is derived from an EMBL/GenBank/DDBJ whole genome shotgun (WGS) entry which is preliminary data.</text>
</comment>
<dbReference type="PANTHER" id="PTHR43004:SF19">
    <property type="entry name" value="BINDING MONOOXYGENASE, PUTATIVE (JCVI)-RELATED"/>
    <property type="match status" value="1"/>
</dbReference>
<dbReference type="InterPro" id="IPR050641">
    <property type="entry name" value="RIFMO-like"/>
</dbReference>
<evidence type="ECO:0000313" key="7">
    <source>
        <dbReference type="Proteomes" id="UP001215712"/>
    </source>
</evidence>
<dbReference type="Gene3D" id="3.30.70.2450">
    <property type="match status" value="1"/>
</dbReference>
<dbReference type="AlphaFoldDB" id="A0AAD6N0H1"/>
<keyword evidence="2" id="KW-0285">Flavoprotein</keyword>
<organism evidence="6 7">
    <name type="scientific">Penicillium malachiteum</name>
    <dbReference type="NCBI Taxonomy" id="1324776"/>
    <lineage>
        <taxon>Eukaryota</taxon>
        <taxon>Fungi</taxon>
        <taxon>Dikarya</taxon>
        <taxon>Ascomycota</taxon>
        <taxon>Pezizomycotina</taxon>
        <taxon>Eurotiomycetes</taxon>
        <taxon>Eurotiomycetidae</taxon>
        <taxon>Eurotiales</taxon>
        <taxon>Aspergillaceae</taxon>
        <taxon>Penicillium</taxon>
    </lineage>
</organism>
<evidence type="ECO:0000256" key="1">
    <source>
        <dbReference type="ARBA" id="ARBA00001974"/>
    </source>
</evidence>
<dbReference type="Proteomes" id="UP001215712">
    <property type="component" value="Unassembled WGS sequence"/>
</dbReference>
<dbReference type="Gene3D" id="3.50.50.60">
    <property type="entry name" value="FAD/NAD(P)-binding domain"/>
    <property type="match status" value="1"/>
</dbReference>
<keyword evidence="7" id="KW-1185">Reference proteome</keyword>
<dbReference type="GO" id="GO:0016709">
    <property type="term" value="F:oxidoreductase activity, acting on paired donors, with incorporation or reduction of molecular oxygen, NAD(P)H as one donor, and incorporation of one atom of oxygen"/>
    <property type="evidence" value="ECO:0007669"/>
    <property type="project" value="UniProtKB-ARBA"/>
</dbReference>
<reference evidence="6" key="1">
    <citation type="journal article" date="2023" name="IMA Fungus">
        <title>Comparative genomic study of the Penicillium genus elucidates a diverse pangenome and 15 lateral gene transfer events.</title>
        <authorList>
            <person name="Petersen C."/>
            <person name="Sorensen T."/>
            <person name="Nielsen M.R."/>
            <person name="Sondergaard T.E."/>
            <person name="Sorensen J.L."/>
            <person name="Fitzpatrick D.A."/>
            <person name="Frisvad J.C."/>
            <person name="Nielsen K.L."/>
        </authorList>
    </citation>
    <scope>NUCLEOTIDE SEQUENCE</scope>
    <source>
        <strain evidence="6">IBT 17514</strain>
    </source>
</reference>
<dbReference type="EMBL" id="JAQJAN010000002">
    <property type="protein sequence ID" value="KAJ5738421.1"/>
    <property type="molecule type" value="Genomic_DNA"/>
</dbReference>
<dbReference type="GO" id="GO:0071949">
    <property type="term" value="F:FAD binding"/>
    <property type="evidence" value="ECO:0007669"/>
    <property type="project" value="InterPro"/>
</dbReference>
<evidence type="ECO:0000256" key="3">
    <source>
        <dbReference type="ARBA" id="ARBA00022827"/>
    </source>
</evidence>
<evidence type="ECO:0000256" key="4">
    <source>
        <dbReference type="ARBA" id="ARBA00023002"/>
    </source>
</evidence>
<evidence type="ECO:0000259" key="5">
    <source>
        <dbReference type="Pfam" id="PF01494"/>
    </source>
</evidence>
<reference evidence="6" key="2">
    <citation type="submission" date="2023-01" db="EMBL/GenBank/DDBJ databases">
        <authorList>
            <person name="Petersen C."/>
        </authorList>
    </citation>
    <scope>NUCLEOTIDE SEQUENCE</scope>
    <source>
        <strain evidence="6">IBT 17514</strain>
    </source>
</reference>
<feature type="domain" description="FAD-binding" evidence="5">
    <location>
        <begin position="4"/>
        <end position="331"/>
    </location>
</feature>
<dbReference type="PANTHER" id="PTHR43004">
    <property type="entry name" value="TRK SYSTEM POTASSIUM UPTAKE PROTEIN"/>
    <property type="match status" value="1"/>
</dbReference>
<dbReference type="SUPFAM" id="SSF51905">
    <property type="entry name" value="FAD/NAD(P)-binding domain"/>
    <property type="match status" value="1"/>
</dbReference>
<proteinExistence type="predicted"/>
<keyword evidence="4" id="KW-0560">Oxidoreductase</keyword>
<gene>
    <name evidence="6" type="ORF">N7493_001576</name>
</gene>
<dbReference type="PRINTS" id="PR00420">
    <property type="entry name" value="RNGMNOXGNASE"/>
</dbReference>
<keyword evidence="3" id="KW-0274">FAD</keyword>
<protein>
    <recommendedName>
        <fullName evidence="5">FAD-binding domain-containing protein</fullName>
    </recommendedName>
</protein>
<dbReference type="InterPro" id="IPR002938">
    <property type="entry name" value="FAD-bd"/>
</dbReference>